<proteinExistence type="predicted"/>
<protein>
    <submittedName>
        <fullName evidence="2">Uncharacterized protein</fullName>
    </submittedName>
</protein>
<reference evidence="3" key="1">
    <citation type="submission" date="2015-10" db="EMBL/GenBank/DDBJ databases">
        <authorList>
            <person name="Ju K.-S."/>
            <person name="Doroghazi J.R."/>
            <person name="Metcalf W.W."/>
        </authorList>
    </citation>
    <scope>NUCLEOTIDE SEQUENCE [LARGE SCALE GENOMIC DNA]</scope>
    <source>
        <strain evidence="3">NRRL F-8817</strain>
    </source>
</reference>
<accession>A0A0X3X2A9</accession>
<evidence type="ECO:0000313" key="3">
    <source>
        <dbReference type="Proteomes" id="UP000053413"/>
    </source>
</evidence>
<dbReference type="RefSeq" id="WP_059143802.1">
    <property type="nucleotide sequence ID" value="NZ_LLZJ01000122.1"/>
</dbReference>
<dbReference type="AlphaFoldDB" id="A0A0X3X2A9"/>
<evidence type="ECO:0000313" key="2">
    <source>
        <dbReference type="EMBL" id="KUL63072.1"/>
    </source>
</evidence>
<dbReference type="EMBL" id="LLZJ01000122">
    <property type="protein sequence ID" value="KUL63072.1"/>
    <property type="molecule type" value="Genomic_DNA"/>
</dbReference>
<dbReference type="Proteomes" id="UP000053413">
    <property type="component" value="Unassembled WGS sequence"/>
</dbReference>
<name>A0A0X3X2A9_STRVO</name>
<feature type="region of interest" description="Disordered" evidence="1">
    <location>
        <begin position="110"/>
        <end position="130"/>
    </location>
</feature>
<comment type="caution">
    <text evidence="2">The sequence shown here is derived from an EMBL/GenBank/DDBJ whole genome shotgun (WGS) entry which is preliminary data.</text>
</comment>
<dbReference type="GeneID" id="97432789"/>
<sequence length="130" mass="15050">MDRTELVSTLRDEQVPDALYDIPGVRDIPVQPDAYYYLRPAPDGGWETGLRERSLDRDTSRFATEDEACRDLLEKLRARPRPPEGGGESVDELLAQGEELRRWAREEVERALRERPPDDEERTVNGDEKR</sequence>
<dbReference type="OrthoDB" id="5196941at2"/>
<gene>
    <name evidence="2" type="ORF">ADL28_12500</name>
</gene>
<evidence type="ECO:0000256" key="1">
    <source>
        <dbReference type="SAM" id="MobiDB-lite"/>
    </source>
</evidence>
<organism evidence="2 3">
    <name type="scientific">Streptomyces violaceusniger</name>
    <dbReference type="NCBI Taxonomy" id="68280"/>
    <lineage>
        <taxon>Bacteria</taxon>
        <taxon>Bacillati</taxon>
        <taxon>Actinomycetota</taxon>
        <taxon>Actinomycetes</taxon>
        <taxon>Kitasatosporales</taxon>
        <taxon>Streptomycetaceae</taxon>
        <taxon>Streptomyces</taxon>
        <taxon>Streptomyces violaceusniger group</taxon>
    </lineage>
</organism>